<keyword evidence="11" id="KW-0862">Zinc</keyword>
<comment type="caution">
    <text evidence="16">The sequence shown here is derived from an EMBL/GenBank/DDBJ whole genome shotgun (WGS) entry which is preliminary data.</text>
</comment>
<evidence type="ECO:0000256" key="3">
    <source>
        <dbReference type="ARBA" id="ARBA00004906"/>
    </source>
</evidence>
<keyword evidence="12 14" id="KW-1133">Transmembrane helix</keyword>
<dbReference type="InterPro" id="IPR031127">
    <property type="entry name" value="E3_UB_ligase_RBR"/>
</dbReference>
<dbReference type="AlphaFoldDB" id="A0A1R2CC93"/>
<dbReference type="Pfam" id="PF22191">
    <property type="entry name" value="IBR_1"/>
    <property type="match status" value="1"/>
</dbReference>
<dbReference type="CDD" id="cd20335">
    <property type="entry name" value="BRcat_RBR"/>
    <property type="match status" value="1"/>
</dbReference>
<feature type="transmembrane region" description="Helical" evidence="14">
    <location>
        <begin position="343"/>
        <end position="368"/>
    </location>
</feature>
<proteinExistence type="predicted"/>
<dbReference type="Proteomes" id="UP000187209">
    <property type="component" value="Unassembled WGS sequence"/>
</dbReference>
<dbReference type="SUPFAM" id="SSF57850">
    <property type="entry name" value="RING/U-box"/>
    <property type="match status" value="3"/>
</dbReference>
<dbReference type="GO" id="GO:0005737">
    <property type="term" value="C:cytoplasm"/>
    <property type="evidence" value="ECO:0007669"/>
    <property type="project" value="UniProtKB-ARBA"/>
</dbReference>
<dbReference type="SMART" id="SM00647">
    <property type="entry name" value="IBR"/>
    <property type="match status" value="2"/>
</dbReference>
<dbReference type="EMBL" id="MPUH01000200">
    <property type="protein sequence ID" value="OMJ86627.1"/>
    <property type="molecule type" value="Genomic_DNA"/>
</dbReference>
<keyword evidence="9" id="KW-0863">Zinc-finger</keyword>
<keyword evidence="5" id="KW-0808">Transferase</keyword>
<evidence type="ECO:0000256" key="2">
    <source>
        <dbReference type="ARBA" id="ARBA00004167"/>
    </source>
</evidence>
<dbReference type="GO" id="GO:0008270">
    <property type="term" value="F:zinc ion binding"/>
    <property type="evidence" value="ECO:0007669"/>
    <property type="project" value="UniProtKB-KW"/>
</dbReference>
<dbReference type="OrthoDB" id="1431934at2759"/>
<dbReference type="GO" id="GO:0061630">
    <property type="term" value="F:ubiquitin protein ligase activity"/>
    <property type="evidence" value="ECO:0007669"/>
    <property type="project" value="UniProtKB-EC"/>
</dbReference>
<evidence type="ECO:0000313" key="17">
    <source>
        <dbReference type="Proteomes" id="UP000187209"/>
    </source>
</evidence>
<dbReference type="PANTHER" id="PTHR11685">
    <property type="entry name" value="RBR FAMILY RING FINGER AND IBR DOMAIN-CONTAINING"/>
    <property type="match status" value="1"/>
</dbReference>
<evidence type="ECO:0000256" key="5">
    <source>
        <dbReference type="ARBA" id="ARBA00022679"/>
    </source>
</evidence>
<keyword evidence="13 14" id="KW-0472">Membrane</keyword>
<evidence type="ECO:0000256" key="4">
    <source>
        <dbReference type="ARBA" id="ARBA00012251"/>
    </source>
</evidence>
<evidence type="ECO:0000256" key="12">
    <source>
        <dbReference type="ARBA" id="ARBA00022989"/>
    </source>
</evidence>
<keyword evidence="17" id="KW-1185">Reference proteome</keyword>
<protein>
    <recommendedName>
        <fullName evidence="4">RBR-type E3 ubiquitin transferase</fullName>
        <ecNumber evidence="4">2.3.2.31</ecNumber>
    </recommendedName>
</protein>
<accession>A0A1R2CC93</accession>
<dbReference type="InterPro" id="IPR002867">
    <property type="entry name" value="IBR_dom"/>
</dbReference>
<evidence type="ECO:0000256" key="8">
    <source>
        <dbReference type="ARBA" id="ARBA00022737"/>
    </source>
</evidence>
<dbReference type="CDD" id="cd20336">
    <property type="entry name" value="Rcat_RBR"/>
    <property type="match status" value="1"/>
</dbReference>
<evidence type="ECO:0000256" key="1">
    <source>
        <dbReference type="ARBA" id="ARBA00001798"/>
    </source>
</evidence>
<name>A0A1R2CC93_9CILI</name>
<evidence type="ECO:0000256" key="9">
    <source>
        <dbReference type="ARBA" id="ARBA00022771"/>
    </source>
</evidence>
<keyword evidence="8" id="KW-0677">Repeat</keyword>
<sequence>MNNLIKYEQRSSSFSEFSQHSIRAHIINQLSQLGFPLKSIQNAILYTNSSDLKTLIFFLSKGPEGWDHEFIPNEQYLCEICNEKYAEHSSFIRKDEDKENLKKSIHSAINTSFINLQEEEKDEIKCGICFEEIFDQCIIPGCDEHFYCKQCITKYLEAKISNSQVSGIPCPGTTCRTIFSDDFIRSFISPDFVIKYDKFCKREKLIKDPFIKFCTQPDCEGYIRGSSTDVHQFCNICSHEMCFLCGKDWHLEVTCEETEIKKYNKWAEGKDVKVCPFCNYKIEKNEGCNHMTCIICKYEFCWVCLNPKFRNSGPCACPQQYNNDYNHVDYIDYDRRRVIINRILFGIFIFLFWPLLLPLAIICAPTYIMVNATNDDDSDIYPYLTHCQQALCSIPLTICVPLIYSCTFIGSLIWGIYLLYKCLERRYRRHRGLYY</sequence>
<evidence type="ECO:0000313" key="16">
    <source>
        <dbReference type="EMBL" id="OMJ86627.1"/>
    </source>
</evidence>
<evidence type="ECO:0000256" key="13">
    <source>
        <dbReference type="ARBA" id="ARBA00023136"/>
    </source>
</evidence>
<dbReference type="Gene3D" id="1.20.120.1750">
    <property type="match status" value="1"/>
</dbReference>
<feature type="transmembrane region" description="Helical" evidence="14">
    <location>
        <begin position="402"/>
        <end position="420"/>
    </location>
</feature>
<evidence type="ECO:0000256" key="7">
    <source>
        <dbReference type="ARBA" id="ARBA00022723"/>
    </source>
</evidence>
<comment type="pathway">
    <text evidence="3">Protein modification; protein ubiquitination.</text>
</comment>
<comment type="subcellular location">
    <subcellularLocation>
        <location evidence="2">Membrane</location>
        <topology evidence="2">Single-pass membrane protein</topology>
    </subcellularLocation>
</comment>
<gene>
    <name evidence="16" type="ORF">SteCoe_11843</name>
</gene>
<evidence type="ECO:0000256" key="6">
    <source>
        <dbReference type="ARBA" id="ARBA00022692"/>
    </source>
</evidence>
<dbReference type="GO" id="GO:0016567">
    <property type="term" value="P:protein ubiquitination"/>
    <property type="evidence" value="ECO:0007669"/>
    <property type="project" value="InterPro"/>
</dbReference>
<dbReference type="Gene3D" id="3.30.40.10">
    <property type="entry name" value="Zinc/RING finger domain, C3HC4 (zinc finger)"/>
    <property type="match status" value="1"/>
</dbReference>
<keyword evidence="7" id="KW-0479">Metal-binding</keyword>
<organism evidence="16 17">
    <name type="scientific">Stentor coeruleus</name>
    <dbReference type="NCBI Taxonomy" id="5963"/>
    <lineage>
        <taxon>Eukaryota</taxon>
        <taxon>Sar</taxon>
        <taxon>Alveolata</taxon>
        <taxon>Ciliophora</taxon>
        <taxon>Postciliodesmatophora</taxon>
        <taxon>Heterotrichea</taxon>
        <taxon>Heterotrichida</taxon>
        <taxon>Stentoridae</taxon>
        <taxon>Stentor</taxon>
    </lineage>
</organism>
<evidence type="ECO:0000256" key="14">
    <source>
        <dbReference type="SAM" id="Phobius"/>
    </source>
</evidence>
<comment type="catalytic activity">
    <reaction evidence="1">
        <text>[E2 ubiquitin-conjugating enzyme]-S-ubiquitinyl-L-cysteine + [acceptor protein]-L-lysine = [E2 ubiquitin-conjugating enzyme]-L-cysteine + [acceptor protein]-N(6)-ubiquitinyl-L-lysine.</text>
        <dbReference type="EC" id="2.3.2.31"/>
    </reaction>
</comment>
<evidence type="ECO:0000256" key="11">
    <source>
        <dbReference type="ARBA" id="ARBA00022833"/>
    </source>
</evidence>
<dbReference type="Pfam" id="PF01485">
    <property type="entry name" value="IBR"/>
    <property type="match status" value="1"/>
</dbReference>
<dbReference type="EC" id="2.3.2.31" evidence="4"/>
<reference evidence="16 17" key="1">
    <citation type="submission" date="2016-11" db="EMBL/GenBank/DDBJ databases">
        <title>The macronuclear genome of Stentor coeruleus: a giant cell with tiny introns.</title>
        <authorList>
            <person name="Slabodnick M."/>
            <person name="Ruby J.G."/>
            <person name="Reiff S.B."/>
            <person name="Swart E.C."/>
            <person name="Gosai S."/>
            <person name="Prabakaran S."/>
            <person name="Witkowska E."/>
            <person name="Larue G.E."/>
            <person name="Fisher S."/>
            <person name="Freeman R.M."/>
            <person name="Gunawardena J."/>
            <person name="Chu W."/>
            <person name="Stover N.A."/>
            <person name="Gregory B.D."/>
            <person name="Nowacki M."/>
            <person name="Derisi J."/>
            <person name="Roy S.W."/>
            <person name="Marshall W.F."/>
            <person name="Sood P."/>
        </authorList>
    </citation>
    <scope>NUCLEOTIDE SEQUENCE [LARGE SCALE GENOMIC DNA]</scope>
    <source>
        <strain evidence="16">WM001</strain>
    </source>
</reference>
<evidence type="ECO:0000259" key="15">
    <source>
        <dbReference type="PROSITE" id="PS51873"/>
    </source>
</evidence>
<keyword evidence="6 14" id="KW-0812">Transmembrane</keyword>
<dbReference type="FunFam" id="3.30.40.10:FF:000051">
    <property type="entry name" value="RBR-type E3 ubiquitin transferase"/>
    <property type="match status" value="1"/>
</dbReference>
<evidence type="ECO:0000256" key="10">
    <source>
        <dbReference type="ARBA" id="ARBA00022786"/>
    </source>
</evidence>
<dbReference type="InterPro" id="IPR013083">
    <property type="entry name" value="Znf_RING/FYVE/PHD"/>
</dbReference>
<dbReference type="GO" id="GO:0031090">
    <property type="term" value="C:organelle membrane"/>
    <property type="evidence" value="ECO:0007669"/>
    <property type="project" value="UniProtKB-ARBA"/>
</dbReference>
<feature type="domain" description="RING-type" evidence="15">
    <location>
        <begin position="122"/>
        <end position="325"/>
    </location>
</feature>
<dbReference type="PROSITE" id="PS51873">
    <property type="entry name" value="TRIAD"/>
    <property type="match status" value="1"/>
</dbReference>
<dbReference type="InterPro" id="IPR044066">
    <property type="entry name" value="TRIAD_supradom"/>
</dbReference>
<keyword evidence="10" id="KW-0833">Ubl conjugation pathway</keyword>